<protein>
    <submittedName>
        <fullName evidence="2">Uncharacterized protein</fullName>
    </submittedName>
</protein>
<evidence type="ECO:0000256" key="1">
    <source>
        <dbReference type="SAM" id="MobiDB-lite"/>
    </source>
</evidence>
<proteinExistence type="predicted"/>
<feature type="compositionally biased region" description="Basic and acidic residues" evidence="1">
    <location>
        <begin position="257"/>
        <end position="267"/>
    </location>
</feature>
<dbReference type="Proteomes" id="UP000614334">
    <property type="component" value="Unassembled WGS sequence"/>
</dbReference>
<gene>
    <name evidence="2" type="ORF">RHS01_11190</name>
</gene>
<reference evidence="2" key="1">
    <citation type="submission" date="2020-09" db="EMBL/GenBank/DDBJ databases">
        <title>Comparative genome analyses of four rice-infecting Rhizoctonia solani isolates reveal extensive enrichment of homogalacturonan modification genes.</title>
        <authorList>
            <person name="Lee D.-Y."/>
            <person name="Jeon J."/>
            <person name="Kim K.-T."/>
            <person name="Cheong K."/>
            <person name="Song H."/>
            <person name="Choi G."/>
            <person name="Ko J."/>
            <person name="Opiyo S.O."/>
            <person name="Zuo S."/>
            <person name="Madhav S."/>
            <person name="Lee Y.-H."/>
            <person name="Wang G.-L."/>
        </authorList>
    </citation>
    <scope>NUCLEOTIDE SEQUENCE</scope>
    <source>
        <strain evidence="2">AG1-IA B2</strain>
    </source>
</reference>
<feature type="region of interest" description="Disordered" evidence="1">
    <location>
        <begin position="231"/>
        <end position="329"/>
    </location>
</feature>
<dbReference type="EMBL" id="JACYCF010000055">
    <property type="protein sequence ID" value="KAF8747885.1"/>
    <property type="molecule type" value="Genomic_DNA"/>
</dbReference>
<evidence type="ECO:0000313" key="2">
    <source>
        <dbReference type="EMBL" id="KAF8747885.1"/>
    </source>
</evidence>
<comment type="caution">
    <text evidence="2">The sequence shown here is derived from an EMBL/GenBank/DDBJ whole genome shotgun (WGS) entry which is preliminary data.</text>
</comment>
<sequence length="487" mass="52672">MFGPLVSAASVLVDCFDTIEVAARNQQDYEHLATELDTLAKSLVTTCKGGAPSSVTDCVKGIGIVIKREAEEIENKVGRGTGRRMVMANADGEDLVRRYRRIESLFRQLQTNIGTSAWAIANELMVQPTTPCCPPRPTGGPAPKAHESASSPSSTLGVCPGPKGGVLDERNGRHWQDHHRMHLCQMARDRETPSSELLLHKDVCRLPRRNSDRTDSSIPTRTVLHPIPVGAVRRSRERPGLGNEGHQDAVRTAVSRPTEDNQERHTEQPGGGDRCAGRVQRPTRSRASARHAVQARQPAANQVLRDESTRGGDLYDNDDPCTVAGGDIPTRHRKVAGQGGHRAIPKAGAFVYDPRAIGSSAQAARGPIRGAVHLCGYACSLHSTRDRKANSRERLNTVLGMTAESGQENSKIDELYMAILKSALDGEELEASEKEAAQAVLRTVLFAQGPISLETIGALSGINNTHRVECALNGLRSVLHTRGLQTL</sequence>
<accession>A0A8H7I5F5</accession>
<feature type="region of interest" description="Disordered" evidence="1">
    <location>
        <begin position="134"/>
        <end position="164"/>
    </location>
</feature>
<dbReference type="AlphaFoldDB" id="A0A8H7I5F5"/>
<name>A0A8H7I5F5_9AGAM</name>
<organism evidence="2 3">
    <name type="scientific">Rhizoctonia solani</name>
    <dbReference type="NCBI Taxonomy" id="456999"/>
    <lineage>
        <taxon>Eukaryota</taxon>
        <taxon>Fungi</taxon>
        <taxon>Dikarya</taxon>
        <taxon>Basidiomycota</taxon>
        <taxon>Agaricomycotina</taxon>
        <taxon>Agaricomycetes</taxon>
        <taxon>Cantharellales</taxon>
        <taxon>Ceratobasidiaceae</taxon>
        <taxon>Rhizoctonia</taxon>
    </lineage>
</organism>
<evidence type="ECO:0000313" key="3">
    <source>
        <dbReference type="Proteomes" id="UP000614334"/>
    </source>
</evidence>